<dbReference type="RefSeq" id="WP_345335011.1">
    <property type="nucleotide sequence ID" value="NZ_BAABJZ010000024.1"/>
</dbReference>
<name>A0ABP9ERU8_9GAMM</name>
<dbReference type="Gene3D" id="3.60.15.10">
    <property type="entry name" value="Ribonuclease Z/Hydroxyacylglutathione hydrolase-like"/>
    <property type="match status" value="1"/>
</dbReference>
<feature type="chain" id="PRO_5047201960" description="Glyoxylase, beta-lactamase superfamily II" evidence="1">
    <location>
        <begin position="24"/>
        <end position="293"/>
    </location>
</feature>
<keyword evidence="3" id="KW-1185">Reference proteome</keyword>
<evidence type="ECO:0008006" key="4">
    <source>
        <dbReference type="Google" id="ProtNLM"/>
    </source>
</evidence>
<dbReference type="InterPro" id="IPR036866">
    <property type="entry name" value="RibonucZ/Hydroxyglut_hydro"/>
</dbReference>
<dbReference type="EMBL" id="BAABJZ010000024">
    <property type="protein sequence ID" value="GAA4883978.1"/>
    <property type="molecule type" value="Genomic_DNA"/>
</dbReference>
<evidence type="ECO:0000313" key="2">
    <source>
        <dbReference type="EMBL" id="GAA4883978.1"/>
    </source>
</evidence>
<proteinExistence type="predicted"/>
<evidence type="ECO:0000313" key="3">
    <source>
        <dbReference type="Proteomes" id="UP001499988"/>
    </source>
</evidence>
<sequence>MGRITRLTTTAIALSSLTFGAQAFDAEHGDYYRHAKGDVVFHTYTTPNAMGASAAVVIETPNQLILQDVMATAINNQELLRLIASLDKPLNRIYISHDHDHHWLGLEMFDGVPVYAASNVRASIEINGESALNSNRQQYGGDAIPYQATVTPQHVQKPGSITIDGVEMVFGTPFMDMTGPVTFIEFPQQKVLLHHHLAYADVHIPMPPAGPRAQTLKRLHEQGYEYMIGGHGTPMNGDAFFATTTQYFDTVERVVADTDSPEQGIKAMKKAYPAWGALPLLEMMMPANYPAED</sequence>
<keyword evidence="1" id="KW-0732">Signal</keyword>
<feature type="signal peptide" evidence="1">
    <location>
        <begin position="1"/>
        <end position="23"/>
    </location>
</feature>
<protein>
    <recommendedName>
        <fullName evidence="4">Glyoxylase, beta-lactamase superfamily II</fullName>
    </recommendedName>
</protein>
<accession>A0ABP9ERU8</accession>
<evidence type="ECO:0000256" key="1">
    <source>
        <dbReference type="SAM" id="SignalP"/>
    </source>
</evidence>
<organism evidence="2 3">
    <name type="scientific">Ferrimonas pelagia</name>
    <dbReference type="NCBI Taxonomy" id="1177826"/>
    <lineage>
        <taxon>Bacteria</taxon>
        <taxon>Pseudomonadati</taxon>
        <taxon>Pseudomonadota</taxon>
        <taxon>Gammaproteobacteria</taxon>
        <taxon>Alteromonadales</taxon>
        <taxon>Ferrimonadaceae</taxon>
        <taxon>Ferrimonas</taxon>
    </lineage>
</organism>
<dbReference type="Proteomes" id="UP001499988">
    <property type="component" value="Unassembled WGS sequence"/>
</dbReference>
<gene>
    <name evidence="2" type="ORF">GCM10023333_17820</name>
</gene>
<reference evidence="3" key="1">
    <citation type="journal article" date="2019" name="Int. J. Syst. Evol. Microbiol.">
        <title>The Global Catalogue of Microorganisms (GCM) 10K type strain sequencing project: providing services to taxonomists for standard genome sequencing and annotation.</title>
        <authorList>
            <consortium name="The Broad Institute Genomics Platform"/>
            <consortium name="The Broad Institute Genome Sequencing Center for Infectious Disease"/>
            <person name="Wu L."/>
            <person name="Ma J."/>
        </authorList>
    </citation>
    <scope>NUCLEOTIDE SEQUENCE [LARGE SCALE GENOMIC DNA]</scope>
    <source>
        <strain evidence="3">JCM 18401</strain>
    </source>
</reference>
<comment type="caution">
    <text evidence="2">The sequence shown here is derived from an EMBL/GenBank/DDBJ whole genome shotgun (WGS) entry which is preliminary data.</text>
</comment>
<dbReference type="SUPFAM" id="SSF56281">
    <property type="entry name" value="Metallo-hydrolase/oxidoreductase"/>
    <property type="match status" value="1"/>
</dbReference>